<organism evidence="7 8">
    <name type="scientific">Castanea mollissima</name>
    <name type="common">Chinese chestnut</name>
    <dbReference type="NCBI Taxonomy" id="60419"/>
    <lineage>
        <taxon>Eukaryota</taxon>
        <taxon>Viridiplantae</taxon>
        <taxon>Streptophyta</taxon>
        <taxon>Embryophyta</taxon>
        <taxon>Tracheophyta</taxon>
        <taxon>Spermatophyta</taxon>
        <taxon>Magnoliopsida</taxon>
        <taxon>eudicotyledons</taxon>
        <taxon>Gunneridae</taxon>
        <taxon>Pentapetalae</taxon>
        <taxon>rosids</taxon>
        <taxon>fabids</taxon>
        <taxon>Fagales</taxon>
        <taxon>Fagaceae</taxon>
        <taxon>Castanea</taxon>
    </lineage>
</organism>
<comment type="subcellular location">
    <subcellularLocation>
        <location evidence="1">Nucleus</location>
    </subcellularLocation>
</comment>
<reference evidence="7" key="1">
    <citation type="submission" date="2020-03" db="EMBL/GenBank/DDBJ databases">
        <title>Castanea mollissima Vanexum genome sequencing.</title>
        <authorList>
            <person name="Staton M."/>
        </authorList>
    </citation>
    <scope>NUCLEOTIDE SEQUENCE</scope>
    <source>
        <tissue evidence="7">Leaf</tissue>
    </source>
</reference>
<protein>
    <recommendedName>
        <fullName evidence="9">TF-B3 domain-containing protein</fullName>
    </recommendedName>
</protein>
<feature type="region of interest" description="Disordered" evidence="6">
    <location>
        <begin position="240"/>
        <end position="276"/>
    </location>
</feature>
<dbReference type="EMBL" id="JRKL02006156">
    <property type="protein sequence ID" value="KAF3949363.1"/>
    <property type="molecule type" value="Genomic_DNA"/>
</dbReference>
<name>A0A8J4V5M4_9ROSI</name>
<evidence type="ECO:0000256" key="3">
    <source>
        <dbReference type="ARBA" id="ARBA00023125"/>
    </source>
</evidence>
<dbReference type="PANTHER" id="PTHR31541:SF25">
    <property type="entry name" value="GAMMA-GLIADIN B"/>
    <property type="match status" value="1"/>
</dbReference>
<keyword evidence="4" id="KW-0804">Transcription</keyword>
<dbReference type="AlphaFoldDB" id="A0A8J4V5M4"/>
<evidence type="ECO:0000313" key="7">
    <source>
        <dbReference type="EMBL" id="KAF3949363.1"/>
    </source>
</evidence>
<evidence type="ECO:0000256" key="5">
    <source>
        <dbReference type="ARBA" id="ARBA00023242"/>
    </source>
</evidence>
<dbReference type="Proteomes" id="UP000737018">
    <property type="component" value="Unassembled WGS sequence"/>
</dbReference>
<dbReference type="SUPFAM" id="SSF101936">
    <property type="entry name" value="DNA-binding pseudobarrel domain"/>
    <property type="match status" value="1"/>
</dbReference>
<evidence type="ECO:0000256" key="6">
    <source>
        <dbReference type="SAM" id="MobiDB-lite"/>
    </source>
</evidence>
<dbReference type="Gene3D" id="2.40.330.10">
    <property type="entry name" value="DNA-binding pseudobarrel domain"/>
    <property type="match status" value="1"/>
</dbReference>
<evidence type="ECO:0000313" key="8">
    <source>
        <dbReference type="Proteomes" id="UP000737018"/>
    </source>
</evidence>
<feature type="compositionally biased region" description="Basic residues" evidence="6">
    <location>
        <begin position="250"/>
        <end position="269"/>
    </location>
</feature>
<comment type="caution">
    <text evidence="7">The sequence shown here is derived from an EMBL/GenBank/DDBJ whole genome shotgun (WGS) entry which is preliminary data.</text>
</comment>
<keyword evidence="5" id="KW-0539">Nucleus</keyword>
<sequence>MVNICVGSIYGTGTSKIPVLWSHIDGTGTSKIPVLWTHIDGTGTSIWSIPVLDQYMELELQKYLCCGPILMELELQYLVLDQYTELERGKLLSIFYNIPPHLRNLTYISSNMNDAVKLFIKRLRLWFFSHQPTKQSLFFFFWFLSCCFVLPSHCFLRLCFSNFSIGMDKPNIVCEFRSKFLFKSTWGAYRRRSKPSLVYSQRWKDKAMGSPNKYHRYHKFEGLSVLAHVASLITIPNQSDSVLSKEKPPKPKRLRIKPRPRPRVTRRAGPHPPPCLPTQFKDKINGLNGQDLKLGIQKILSKTDMKPHFARLSISIPKGQVRTDFLSQEDHTILEQREANEINYKGMEVPLIEPSLAKSTIVLKKWKLGCSKSYILSSGWQKVAVDNGLEADNIIQLWCFKVNQIVHLALVKL</sequence>
<dbReference type="PANTHER" id="PTHR31541">
    <property type="entry name" value="B3 DOMAIN PLANT PROTEIN-RELATED"/>
    <property type="match status" value="1"/>
</dbReference>
<keyword evidence="3" id="KW-0238">DNA-binding</keyword>
<dbReference type="GO" id="GO:0005634">
    <property type="term" value="C:nucleus"/>
    <property type="evidence" value="ECO:0007669"/>
    <property type="project" value="UniProtKB-SubCell"/>
</dbReference>
<dbReference type="OrthoDB" id="1935604at2759"/>
<evidence type="ECO:0008006" key="9">
    <source>
        <dbReference type="Google" id="ProtNLM"/>
    </source>
</evidence>
<evidence type="ECO:0000256" key="4">
    <source>
        <dbReference type="ARBA" id="ARBA00023163"/>
    </source>
</evidence>
<dbReference type="InterPro" id="IPR015300">
    <property type="entry name" value="DNA-bd_pseudobarrel_sf"/>
</dbReference>
<proteinExistence type="predicted"/>
<evidence type="ECO:0000256" key="1">
    <source>
        <dbReference type="ARBA" id="ARBA00004123"/>
    </source>
</evidence>
<keyword evidence="8" id="KW-1185">Reference proteome</keyword>
<dbReference type="InterPro" id="IPR005508">
    <property type="entry name" value="At2g31720-like"/>
</dbReference>
<evidence type="ECO:0000256" key="2">
    <source>
        <dbReference type="ARBA" id="ARBA00023015"/>
    </source>
</evidence>
<dbReference type="GO" id="GO:0003677">
    <property type="term" value="F:DNA binding"/>
    <property type="evidence" value="ECO:0007669"/>
    <property type="project" value="UniProtKB-KW"/>
</dbReference>
<dbReference type="Pfam" id="PF03754">
    <property type="entry name" value="At2g31720-like"/>
    <property type="match status" value="1"/>
</dbReference>
<accession>A0A8J4V5M4</accession>
<keyword evidence="2" id="KW-0805">Transcription regulation</keyword>
<gene>
    <name evidence="7" type="ORF">CMV_024756</name>
</gene>